<reference evidence="1 2" key="1">
    <citation type="submission" date="2019-10" db="EMBL/GenBank/DDBJ databases">
        <authorList>
            <person name="Karimi E."/>
        </authorList>
    </citation>
    <scope>NUCLEOTIDE SEQUENCE [LARGE SCALE GENOMIC DNA]</scope>
    <source>
        <strain evidence="1">Pantoea sp. 111</strain>
    </source>
</reference>
<dbReference type="Proteomes" id="UP000433737">
    <property type="component" value="Unassembled WGS sequence"/>
</dbReference>
<evidence type="ECO:0000313" key="1">
    <source>
        <dbReference type="EMBL" id="VXB33972.1"/>
    </source>
</evidence>
<accession>A0AAX3J2C0</accession>
<dbReference type="EMBL" id="CABWMH010000005">
    <property type="protein sequence ID" value="VXB33972.1"/>
    <property type="molecule type" value="Genomic_DNA"/>
</dbReference>
<comment type="caution">
    <text evidence="1">The sequence shown here is derived from an EMBL/GenBank/DDBJ whole genome shotgun (WGS) entry which is preliminary data.</text>
</comment>
<gene>
    <name evidence="1" type="ORF">PANT111_130383</name>
</gene>
<dbReference type="AlphaFoldDB" id="A0AAX3J2C0"/>
<proteinExistence type="predicted"/>
<organism evidence="1 2">
    <name type="scientific">Pantoea brenneri</name>
    <dbReference type="NCBI Taxonomy" id="472694"/>
    <lineage>
        <taxon>Bacteria</taxon>
        <taxon>Pseudomonadati</taxon>
        <taxon>Pseudomonadota</taxon>
        <taxon>Gammaproteobacteria</taxon>
        <taxon>Enterobacterales</taxon>
        <taxon>Erwiniaceae</taxon>
        <taxon>Pantoea</taxon>
    </lineage>
</organism>
<sequence length="33" mass="3659">MDYTVTPCFRNPYQQANVQLLKKPSLGFSGSPA</sequence>
<name>A0AAX3J2C0_9GAMM</name>
<evidence type="ECO:0000313" key="2">
    <source>
        <dbReference type="Proteomes" id="UP000433737"/>
    </source>
</evidence>
<protein>
    <submittedName>
        <fullName evidence="1">Uncharacterized protein</fullName>
    </submittedName>
</protein>